<dbReference type="Proteomes" id="UP000331127">
    <property type="component" value="Unassembled WGS sequence"/>
</dbReference>
<evidence type="ECO:0000313" key="2">
    <source>
        <dbReference type="Proteomes" id="UP000331127"/>
    </source>
</evidence>
<dbReference type="EMBL" id="BLAE01000068">
    <property type="protein sequence ID" value="GES14998.1"/>
    <property type="molecule type" value="Genomic_DNA"/>
</dbReference>
<accession>A0A5M3XA98</accession>
<sequence length="161" mass="17872">MIQAIVLLRSEGGLDPSPGLYEAQNMLRERSVWLAEQGLVDLEEPPVGVPQLIEMVNAISEPVVAVEALWDGDTQGWFVKLVAIVQRPGRHHHRLDERPLALFRRGSDLRLFNGEVPPWPEAVEAAEKGQAVARSLGVPFHFASPDTPDDGLPRWWDSQSA</sequence>
<name>A0A5M3XA98_9ACTN</name>
<comment type="caution">
    <text evidence="1">The sequence shown here is derived from an EMBL/GenBank/DDBJ whole genome shotgun (WGS) entry which is preliminary data.</text>
</comment>
<dbReference type="AlphaFoldDB" id="A0A5M3XA98"/>
<proteinExistence type="predicted"/>
<protein>
    <submittedName>
        <fullName evidence="1">Uncharacterized protein</fullName>
    </submittedName>
</protein>
<organism evidence="1 2">
    <name type="scientific">Acrocarpospora macrocephala</name>
    <dbReference type="NCBI Taxonomy" id="150177"/>
    <lineage>
        <taxon>Bacteria</taxon>
        <taxon>Bacillati</taxon>
        <taxon>Actinomycetota</taxon>
        <taxon>Actinomycetes</taxon>
        <taxon>Streptosporangiales</taxon>
        <taxon>Streptosporangiaceae</taxon>
        <taxon>Acrocarpospora</taxon>
    </lineage>
</organism>
<evidence type="ECO:0000313" key="1">
    <source>
        <dbReference type="EMBL" id="GES14998.1"/>
    </source>
</evidence>
<reference evidence="1 2" key="1">
    <citation type="submission" date="2019-10" db="EMBL/GenBank/DDBJ databases">
        <title>Whole genome shotgun sequence of Acrocarpospora macrocephala NBRC 16266.</title>
        <authorList>
            <person name="Ichikawa N."/>
            <person name="Kimura A."/>
            <person name="Kitahashi Y."/>
            <person name="Komaki H."/>
            <person name="Oguchi A."/>
        </authorList>
    </citation>
    <scope>NUCLEOTIDE SEQUENCE [LARGE SCALE GENOMIC DNA]</scope>
    <source>
        <strain evidence="1 2">NBRC 16266</strain>
    </source>
</reference>
<gene>
    <name evidence="1" type="ORF">Amac_085950</name>
</gene>
<keyword evidence="2" id="KW-1185">Reference proteome</keyword>